<dbReference type="InterPro" id="IPR025159">
    <property type="entry name" value="AbiEi_N"/>
</dbReference>
<dbReference type="Proteomes" id="UP001234880">
    <property type="component" value="Unassembled WGS sequence"/>
</dbReference>
<reference evidence="3 4" key="1">
    <citation type="submission" date="2023-07" db="EMBL/GenBank/DDBJ databases">
        <title>Sequencing the genomes of 1000 actinobacteria strains.</title>
        <authorList>
            <person name="Klenk H.-P."/>
        </authorList>
    </citation>
    <scope>NUCLEOTIDE SEQUENCE [LARGE SCALE GENOMIC DNA]</scope>
    <source>
        <strain evidence="3 4">DSM 41600</strain>
    </source>
</reference>
<protein>
    <submittedName>
        <fullName evidence="3">Coiled-coil protein SlyX</fullName>
    </submittedName>
</protein>
<accession>A0ABT9KWS3</accession>
<evidence type="ECO:0000313" key="3">
    <source>
        <dbReference type="EMBL" id="MDP9612867.1"/>
    </source>
</evidence>
<proteinExistence type="predicted"/>
<dbReference type="EMBL" id="JAURUE010000001">
    <property type="protein sequence ID" value="MDP9612867.1"/>
    <property type="molecule type" value="Genomic_DNA"/>
</dbReference>
<evidence type="ECO:0000259" key="2">
    <source>
        <dbReference type="Pfam" id="PF13338"/>
    </source>
</evidence>
<keyword evidence="4" id="KW-1185">Reference proteome</keyword>
<evidence type="ECO:0000256" key="1">
    <source>
        <dbReference type="SAM" id="MobiDB-lite"/>
    </source>
</evidence>
<dbReference type="Pfam" id="PF13338">
    <property type="entry name" value="AbiEi_4"/>
    <property type="match status" value="1"/>
</dbReference>
<comment type="caution">
    <text evidence="3">The sequence shown here is derived from an EMBL/GenBank/DDBJ whole genome shotgun (WGS) entry which is preliminary data.</text>
</comment>
<feature type="region of interest" description="Disordered" evidence="1">
    <location>
        <begin position="36"/>
        <end position="92"/>
    </location>
</feature>
<feature type="compositionally biased region" description="Basic and acidic residues" evidence="1">
    <location>
        <begin position="36"/>
        <end position="47"/>
    </location>
</feature>
<dbReference type="RefSeq" id="WP_307111230.1">
    <property type="nucleotide sequence ID" value="NZ_JAURUE010000001.1"/>
</dbReference>
<gene>
    <name evidence="3" type="ORF">JOF35_005144</name>
</gene>
<evidence type="ECO:0000313" key="4">
    <source>
        <dbReference type="Proteomes" id="UP001234880"/>
    </source>
</evidence>
<name>A0ABT9KWS3_9ACTN</name>
<feature type="compositionally biased region" description="Low complexity" evidence="1">
    <location>
        <begin position="51"/>
        <end position="82"/>
    </location>
</feature>
<feature type="domain" description="AbiEi antitoxin N-terminal" evidence="2">
    <location>
        <begin position="99"/>
        <end position="155"/>
    </location>
</feature>
<sequence length="164" mass="17797">MAQREWMQALVAELETKAAHDAQVLESACACLEERRRGVDEAEERVRSASRRATASAEALSEARSFAEQLDAEAAPVAPEADGQPAAPQPSATLTVVEDIRRFLRQVGQASTKEIIAHVGINRPGAKSSNVSPELSRLVKRGHIVRVSKGVYRLVRCEEERAAG</sequence>
<organism evidence="3 4">
    <name type="scientific">Streptomyces demainii</name>
    <dbReference type="NCBI Taxonomy" id="588122"/>
    <lineage>
        <taxon>Bacteria</taxon>
        <taxon>Bacillati</taxon>
        <taxon>Actinomycetota</taxon>
        <taxon>Actinomycetes</taxon>
        <taxon>Kitasatosporales</taxon>
        <taxon>Streptomycetaceae</taxon>
        <taxon>Streptomyces</taxon>
    </lineage>
</organism>